<dbReference type="InterPro" id="IPR025995">
    <property type="entry name" value="Tudor-knot"/>
</dbReference>
<keyword evidence="9" id="KW-1133">Transmembrane helix</keyword>
<feature type="region of interest" description="Disordered" evidence="8">
    <location>
        <begin position="42"/>
        <end position="64"/>
    </location>
</feature>
<keyword evidence="6" id="KW-0539">Nucleus</keyword>
<feature type="transmembrane region" description="Helical" evidence="9">
    <location>
        <begin position="783"/>
        <end position="804"/>
    </location>
</feature>
<evidence type="ECO:0000313" key="13">
    <source>
        <dbReference type="Proteomes" id="UP000239649"/>
    </source>
</evidence>
<evidence type="ECO:0000256" key="8">
    <source>
        <dbReference type="SAM" id="MobiDB-lite"/>
    </source>
</evidence>
<dbReference type="Pfam" id="PF11717">
    <property type="entry name" value="Tudor-knot"/>
    <property type="match status" value="1"/>
</dbReference>
<sequence>MAAAAAVKQQLEDNWSNSRQHNVFPLAQIDYIMRRKRAQQGLTVTQAPAASGRRRRGAGGDQEDAELVLPRWDVEPKELSNRLLRQFHLDKTIDGKEVLLRSVSRNDELGIAVSRKVLVVAAEEVPAFFAKHHGIQGQGWNSPARLFHHLHHAVPTQLMPAPGGQPRLVHGAEGFTVETAKAWCTECPVRADMAAKKPAEKRVVHPIVAIMTLMHLAADLIDLGAGRDERYRYVLVVIDVFSRYCWLYPLASKTTIGVARHLYFQFMRTQVPAKLQTDNGLEFCGKEVKELCELFNVRHAKSMPGHPETNGCVERKNRELKNKIRALLMACPLFDWAFHVLTVMQMVNNSPTSALGGMAPTKALFGTLPSNMNLPLLDDIVRLLGFTSSAEANDADTPPAPATRKGSAAQPKRRRTLSELVLPSDSEDEASDDAALDEATLQIAATASPLGRRSTRTNAGGRLSQLVADELLDEAGEVPTRALPQRATAMRSPSGKRRAATSLLDQLAAIAAECDAADELDKVDDSSDGAGTSADAEAAAILTAHHGAHQEQVLALHVRNRQRIRSQGGKGGAEFDIGDAVLLKPASMGKVGTSTIQRKRLTCRVVGVAEQTGKYHLRCNTGLLKGTYGGGEVLRPAPAESAAELNFAADADSSEAPLVTLTAAEIIQRSHINKKWFYLSGATCLSAYLYVRPLIRRRLGSASSAYINYSTIYIGWLLMAVFYHLPSLESMGVNIKADVSMWLACFLGSLATLGLLHGAYGLLVALCLLDPKLYSPMAGAREVWSIVVMNSVNLAVVCSTFYSFCGNASPDDLVAGLNGTGSYANSTACAAAAGAVAAGAFTWKEAVCHKWLHPVSASSHSAFTRWVIYGEAARANASAAGGVGVGAGAAGVALLDGGQAAAGNGSVLQIDYPLDGKGMVPIPATDLVSPIFTMWLTLLLMYAANCLADYSAAATLNAAYTADLRRGLAREKRSLRRRHHRRRSADYAHDVRSAASLAASEGATSDGGASSMRDALTPFASRGSFDMLLQRTMSSVGLMLGSPTSTMRRAGSMLFRDDFGIGLATGWLHPNGAAAGSLGGDAQCGELGATAQVPIPPDAPAPSFLPMFPWYSGTSADLLKTVLDLVISVRVFLGRYDQRAMQAANATHPLGPNAPPSGGDGFTFEHLAGRDELWWDFVADTGDGGDPTYAIARCMAAQQLRVEVPPEVAAAGVGASPEGRSFASLAAGERTLPRASVVIHGGDLCYPSPTDETFETRLFGPYQDAFPPPGHVHPGHLVVNEPDLGPDHWAAAQAAAAKCRCGGASAGGACGRHCSGVPELPCRMCAKEAALRGYEGPTLFAIPGNHDWIDGLDCFQRHIQHKGWLGGWLMPQEKSYFAVALPHGWWVFGLDLALEEDLDMAQYSYFARIAEERMRPDDQAILVQHCPTWLTGWFWGHPGTAKNLRQLVRGPLKGRARIQMAGDLHFMMRHTFQQYGPGQSPSLAPSELATPAGGSPAGGSPAGGSPTTSRFSSRSATPLPGVRSGLSPSQLHQTLVNRLSSGGGGGAARSGNGVLSPPEPPLQEAPAGASPRAASPSPFGSSPDGAWGLLGGGQAQQVSRGRQQVPHGLPTGRPRRPTSEAAEAALAALTPGDSNGSSATSQPITIGSRLAGGGKATLPLLSPVRRQSPLRPAGADTPAGASPSSSGGSVQPGVGSSPFSCAPQPPSLGVSPPAGGSPPNASWWPGLRVRTSSGPEVIAGSSGPPAGGVHRTTSDAAVAGGSGHQSEDYASAASAGRLATAAGIGWSLNDPEHLVVCGSGGGFCHPTHVFSEARFRPEYVPAAGPIYVKAPTAGGAAGAAGAASAAASGTAGAAGAPPGLQRSFPSGSSLYSLGGVRNEAEARRPSGGEWRCEQAFPTPEQSLKLGRCNLTFRSVNNRFDIVGGLLYFMLVISVVPRCTGVGEVLEAHTLAEAAALFCRAGVATLASILTESYVSLAALLCVFAVLLGLCRSGGLGAMPGVPPALRRRPEFHGSTLAVRARVGGLATQLVYAGAHLTAHLLSAVSLLLLLELGIEVMMQYEGIGKDGYHSLYKWYRRFEAQNFPDPMGMRDQLQRWSLGLYPTALKWVMAAFDVPEAIAVSRTAVCAGGLAAVTRLQAVGLYLGYLAYYWLLATPTVGFLFGCYLYISVNWFHVHYDEAFSSLQIPHFKGFARFHITRSGDLEMFGLALEKVPHAWREDPRWRTPHGGGNREAPAHRAKFPSRWVPVEERGSSLLRPPRMAPPPESQLKVVDYLFDCWVVYGGSVYNLGAYLMSNRHANAKTLIVPQCGKDITQLFNAKHTKPKSQAKYWLAFYKSYMPVVWMGLMGTLLDLINGFDKCKAQRAALESYVRNKDAFGAQATSLQVQVQRELEARQRRGGGGGSGGKGARSTGQQLNSMKATQGAGKGKRVMGVEGGAAAGAVEALPPNAAPSGRIPVARSEVRLPLEVSTHLECKWRDDKFYPARIIERRKVPDGADDEYEYYVHYRKFNRRMDEWVPLDNFNLNTVCPPEPVDPGDGGRTRGQKRKVDDDHSEEEGEGHEDFDPQQLREHEEFTKVKNIEKIELGRFEMETWYYSPFPPEYRDCKKLYFCEYDLHFFKQRHQMLRHLRKVKLLHPPGTEIYRNGNISMFEVDGRKAKTFCQNLCYLAKLFLDHKTLYYDVDLFLFYVMCECDERGAHAVGYFSKEKASEEGFNLACILTLPAYQRRGYGKFLISFSYELSKIEGKVGTPERPLSDLGLVSYRSHWTRVLLNILKNSEGSISIKDLSDMTMFKTDDIISTLQHLNMIQYIKGQHVICAAPHVIEEHLRKCGSAGLEVDPTKIVWCPFDARADYQIVRG</sequence>
<dbReference type="FunFam" id="1.10.10.10:FF:000022">
    <property type="entry name" value="Histone acetyltransferase"/>
    <property type="match status" value="1"/>
</dbReference>
<dbReference type="FunFam" id="3.30.60.60:FF:000001">
    <property type="entry name" value="Histone acetyltransferase"/>
    <property type="match status" value="1"/>
</dbReference>
<feature type="region of interest" description="Disordered" evidence="8">
    <location>
        <begin position="391"/>
        <end position="433"/>
    </location>
</feature>
<feature type="compositionally biased region" description="Low complexity" evidence="8">
    <location>
        <begin position="1672"/>
        <end position="1700"/>
    </location>
</feature>
<feature type="compositionally biased region" description="Polar residues" evidence="8">
    <location>
        <begin position="1632"/>
        <end position="1645"/>
    </location>
</feature>
<dbReference type="SUPFAM" id="SSF53098">
    <property type="entry name" value="Ribonuclease H-like"/>
    <property type="match status" value="1"/>
</dbReference>
<dbReference type="SUPFAM" id="SSF56300">
    <property type="entry name" value="Metallo-dependent phosphatases"/>
    <property type="match status" value="1"/>
</dbReference>
<reference evidence="12 13" key="1">
    <citation type="journal article" date="2018" name="Plant J.">
        <title>Genome sequences of Chlorella sorokiniana UTEX 1602 and Micractinium conductrix SAG 241.80: implications to maltose excretion by a green alga.</title>
        <authorList>
            <person name="Arriola M.B."/>
            <person name="Velmurugan N."/>
            <person name="Zhang Y."/>
            <person name="Plunkett M.H."/>
            <person name="Hondzo H."/>
            <person name="Barney B.M."/>
        </authorList>
    </citation>
    <scope>NUCLEOTIDE SEQUENCE [LARGE SCALE GENOMIC DNA]</scope>
    <source>
        <strain evidence="12 13">SAG 241.80</strain>
    </source>
</reference>
<comment type="similarity">
    <text evidence="2">Belongs to the MYST (SAS/MOZ) family.</text>
</comment>
<evidence type="ECO:0000256" key="9">
    <source>
        <dbReference type="SAM" id="Phobius"/>
    </source>
</evidence>
<keyword evidence="13" id="KW-1185">Reference proteome</keyword>
<dbReference type="Proteomes" id="UP000239649">
    <property type="component" value="Unassembled WGS sequence"/>
</dbReference>
<dbReference type="Gene3D" id="1.10.10.10">
    <property type="entry name" value="Winged helix-like DNA-binding domain superfamily/Winged helix DNA-binding domain"/>
    <property type="match status" value="1"/>
</dbReference>
<keyword evidence="5" id="KW-0007">Acetylation</keyword>
<feature type="transmembrane region" description="Helical" evidence="9">
    <location>
        <begin position="2147"/>
        <end position="2167"/>
    </location>
</feature>
<evidence type="ECO:0000256" key="6">
    <source>
        <dbReference type="ARBA" id="ARBA00023242"/>
    </source>
</evidence>
<dbReference type="OrthoDB" id="511316at2759"/>
<dbReference type="PROSITE" id="PS50994">
    <property type="entry name" value="INTEGRASE"/>
    <property type="match status" value="1"/>
</dbReference>
<comment type="subcellular location">
    <subcellularLocation>
        <location evidence="1">Nucleus</location>
    </subcellularLocation>
</comment>
<evidence type="ECO:0000256" key="3">
    <source>
        <dbReference type="ARBA" id="ARBA00013184"/>
    </source>
</evidence>
<evidence type="ECO:0000256" key="1">
    <source>
        <dbReference type="ARBA" id="ARBA00004123"/>
    </source>
</evidence>
<feature type="region of interest" description="Disordered" evidence="8">
    <location>
        <begin position="1666"/>
        <end position="1767"/>
    </location>
</feature>
<dbReference type="Gene3D" id="3.10.120.10">
    <property type="entry name" value="Cytochrome b5-like heme/steroid binding domain"/>
    <property type="match status" value="1"/>
</dbReference>
<evidence type="ECO:0000259" key="10">
    <source>
        <dbReference type="PROSITE" id="PS50994"/>
    </source>
</evidence>
<keyword evidence="9" id="KW-0472">Membrane</keyword>
<dbReference type="Pfam" id="PF00665">
    <property type="entry name" value="rve"/>
    <property type="match status" value="1"/>
</dbReference>
<dbReference type="EMBL" id="LHPF02000025">
    <property type="protein sequence ID" value="PSC69611.1"/>
    <property type="molecule type" value="Genomic_DNA"/>
</dbReference>
<dbReference type="InterPro" id="IPR016197">
    <property type="entry name" value="Chromo-like_dom_sf"/>
</dbReference>
<dbReference type="Pfam" id="PF17772">
    <property type="entry name" value="zf-MYST"/>
    <property type="match status" value="1"/>
</dbReference>
<dbReference type="PANTHER" id="PTHR34211:SF3">
    <property type="entry name" value="CALCINEURIN-LIKE METALLO-PHOSPHOESTERASE SUPERFAMILY PROTEIN"/>
    <property type="match status" value="1"/>
</dbReference>
<dbReference type="InterPro" id="IPR036397">
    <property type="entry name" value="RNaseH_sf"/>
</dbReference>
<dbReference type="PROSITE" id="PS51726">
    <property type="entry name" value="MYST_HAT"/>
    <property type="match status" value="1"/>
</dbReference>
<feature type="region of interest" description="Disordered" evidence="8">
    <location>
        <begin position="2392"/>
        <end position="2428"/>
    </location>
</feature>
<dbReference type="FunFam" id="3.40.630.30:FF:000002">
    <property type="entry name" value="Histone acetyltransferase"/>
    <property type="match status" value="1"/>
</dbReference>
<evidence type="ECO:0000256" key="7">
    <source>
        <dbReference type="PIRSR" id="PIRSR602717-51"/>
    </source>
</evidence>
<comment type="caution">
    <text evidence="12">The sequence shown here is derived from an EMBL/GenBank/DDBJ whole genome shotgun (WGS) entry which is preliminary data.</text>
</comment>
<keyword evidence="4" id="KW-0808">Transferase</keyword>
<dbReference type="InterPro" id="IPR036388">
    <property type="entry name" value="WH-like_DNA-bd_sf"/>
</dbReference>
<accession>A0A2P6V6A1</accession>
<dbReference type="SUPFAM" id="SSF54160">
    <property type="entry name" value="Chromo domain-like"/>
    <property type="match status" value="1"/>
</dbReference>
<feature type="compositionally biased region" description="Gly residues" evidence="8">
    <location>
        <begin position="2398"/>
        <end position="2407"/>
    </location>
</feature>
<dbReference type="InterPro" id="IPR036400">
    <property type="entry name" value="Cyt_B5-like_heme/steroid_sf"/>
</dbReference>
<gene>
    <name evidence="12" type="ORF">C2E20_6877</name>
</gene>
<feature type="domain" description="MYST-type HAT" evidence="11">
    <location>
        <begin position="2575"/>
        <end position="2846"/>
    </location>
</feature>
<evidence type="ECO:0000259" key="11">
    <source>
        <dbReference type="PROSITE" id="PS51726"/>
    </source>
</evidence>
<dbReference type="GO" id="GO:0003676">
    <property type="term" value="F:nucleic acid binding"/>
    <property type="evidence" value="ECO:0007669"/>
    <property type="project" value="InterPro"/>
</dbReference>
<keyword evidence="9" id="KW-0812">Transmembrane</keyword>
<feature type="transmembrane region" description="Helical" evidence="9">
    <location>
        <begin position="707"/>
        <end position="726"/>
    </location>
</feature>
<organism evidence="12 13">
    <name type="scientific">Micractinium conductrix</name>
    <dbReference type="NCBI Taxonomy" id="554055"/>
    <lineage>
        <taxon>Eukaryota</taxon>
        <taxon>Viridiplantae</taxon>
        <taxon>Chlorophyta</taxon>
        <taxon>core chlorophytes</taxon>
        <taxon>Trebouxiophyceae</taxon>
        <taxon>Chlorellales</taxon>
        <taxon>Chlorellaceae</taxon>
        <taxon>Chlorella clade</taxon>
        <taxon>Micractinium</taxon>
    </lineage>
</organism>
<dbReference type="GO" id="GO:0015074">
    <property type="term" value="P:DNA integration"/>
    <property type="evidence" value="ECO:0007669"/>
    <property type="project" value="InterPro"/>
</dbReference>
<evidence type="ECO:0000256" key="2">
    <source>
        <dbReference type="ARBA" id="ARBA00010107"/>
    </source>
</evidence>
<protein>
    <recommendedName>
        <fullName evidence="3">histone acetyltransferase</fullName>
        <ecNumber evidence="3">2.3.1.48</ecNumber>
    </recommendedName>
</protein>
<dbReference type="InterPro" id="IPR012337">
    <property type="entry name" value="RNaseH-like_sf"/>
</dbReference>
<dbReference type="InterPro" id="IPR040706">
    <property type="entry name" value="Zf-MYST"/>
</dbReference>
<feature type="transmembrane region" description="Helical" evidence="9">
    <location>
        <begin position="676"/>
        <end position="695"/>
    </location>
</feature>
<evidence type="ECO:0000256" key="5">
    <source>
        <dbReference type="ARBA" id="ARBA00022990"/>
    </source>
</evidence>
<feature type="domain" description="Integrase catalytic" evidence="10">
    <location>
        <begin position="202"/>
        <end position="368"/>
    </location>
</feature>
<dbReference type="InterPro" id="IPR016181">
    <property type="entry name" value="Acyl_CoA_acyltransferase"/>
</dbReference>
<dbReference type="InterPro" id="IPR029052">
    <property type="entry name" value="Metallo-depent_PP-like"/>
</dbReference>
<feature type="active site" description="Proton donor/acceptor" evidence="7">
    <location>
        <position position="2751"/>
    </location>
</feature>
<name>A0A2P6V6A1_9CHLO</name>
<dbReference type="SUPFAM" id="SSF55856">
    <property type="entry name" value="Cytochrome b5-like heme/steroid binding domain"/>
    <property type="match status" value="1"/>
</dbReference>
<dbReference type="EC" id="2.3.1.48" evidence="3"/>
<feature type="compositionally biased region" description="Low complexity" evidence="8">
    <location>
        <begin position="1565"/>
        <end position="1587"/>
    </location>
</feature>
<feature type="transmembrane region" description="Helical" evidence="9">
    <location>
        <begin position="746"/>
        <end position="771"/>
    </location>
</feature>
<dbReference type="Gene3D" id="3.30.60.60">
    <property type="entry name" value="N-acetyl transferase-like"/>
    <property type="match status" value="1"/>
</dbReference>
<evidence type="ECO:0000256" key="4">
    <source>
        <dbReference type="ARBA" id="ARBA00022679"/>
    </source>
</evidence>
<dbReference type="InterPro" id="IPR002717">
    <property type="entry name" value="HAT_MYST-type"/>
</dbReference>
<dbReference type="GO" id="GO:0004402">
    <property type="term" value="F:histone acetyltransferase activity"/>
    <property type="evidence" value="ECO:0007669"/>
    <property type="project" value="InterPro"/>
</dbReference>
<dbReference type="PANTHER" id="PTHR34211">
    <property type="entry name" value="CALCINEURIN-LIKE METALLO-PHOSPHOESTERASE SUPERFAMILY PROTEIN"/>
    <property type="match status" value="1"/>
</dbReference>
<dbReference type="InterPro" id="IPR001584">
    <property type="entry name" value="Integrase_cat-core"/>
</dbReference>
<feature type="compositionally biased region" description="Low complexity" evidence="8">
    <location>
        <begin position="1707"/>
        <end position="1719"/>
    </location>
</feature>
<dbReference type="Gene3D" id="3.40.630.30">
    <property type="match status" value="1"/>
</dbReference>
<feature type="region of interest" description="Disordered" evidence="8">
    <location>
        <begin position="2527"/>
        <end position="2568"/>
    </location>
</feature>
<feature type="compositionally biased region" description="Low complexity" evidence="8">
    <location>
        <begin position="1620"/>
        <end position="1629"/>
    </location>
</feature>
<dbReference type="Pfam" id="PF01853">
    <property type="entry name" value="MOZ_SAS"/>
    <property type="match status" value="1"/>
</dbReference>
<dbReference type="Gene3D" id="3.30.420.10">
    <property type="entry name" value="Ribonuclease H-like superfamily/Ribonuclease H"/>
    <property type="match status" value="1"/>
</dbReference>
<feature type="region of interest" description="Disordered" evidence="8">
    <location>
        <begin position="1475"/>
        <end position="1650"/>
    </location>
</feature>
<dbReference type="Gene3D" id="2.30.30.140">
    <property type="match status" value="1"/>
</dbReference>
<dbReference type="SUPFAM" id="SSF55729">
    <property type="entry name" value="Acyl-CoA N-acyltransferases (Nat)"/>
    <property type="match status" value="1"/>
</dbReference>
<dbReference type="STRING" id="554055.A0A2P6V6A1"/>
<evidence type="ECO:0000313" key="12">
    <source>
        <dbReference type="EMBL" id="PSC69611.1"/>
    </source>
</evidence>
<proteinExistence type="inferred from homology"/>
<dbReference type="GO" id="GO:0005634">
    <property type="term" value="C:nucleus"/>
    <property type="evidence" value="ECO:0007669"/>
    <property type="project" value="UniProtKB-SubCell"/>
</dbReference>
<dbReference type="GO" id="GO:0006355">
    <property type="term" value="P:regulation of DNA-templated transcription"/>
    <property type="evidence" value="ECO:0007669"/>
    <property type="project" value="InterPro"/>
</dbReference>
<feature type="transmembrane region" description="Helical" evidence="9">
    <location>
        <begin position="2329"/>
        <end position="2350"/>
    </location>
</feature>